<dbReference type="GO" id="GO:0005886">
    <property type="term" value="C:plasma membrane"/>
    <property type="evidence" value="ECO:0007669"/>
    <property type="project" value="UniProtKB-SubCell"/>
</dbReference>
<dbReference type="Gene3D" id="1.20.1740.10">
    <property type="entry name" value="Amino acid/polyamine transporter I"/>
    <property type="match status" value="1"/>
</dbReference>
<dbReference type="InterPro" id="IPR004840">
    <property type="entry name" value="Amino_acid_permease_CS"/>
</dbReference>
<dbReference type="EMBL" id="AP022360">
    <property type="protein sequence ID" value="BBU79428.1"/>
    <property type="molecule type" value="Genomic_DNA"/>
</dbReference>
<evidence type="ECO:0000256" key="3">
    <source>
        <dbReference type="ARBA" id="ARBA00022692"/>
    </source>
</evidence>
<proteinExistence type="predicted"/>
<dbReference type="PANTHER" id="PTHR43495">
    <property type="entry name" value="GABA PERMEASE"/>
    <property type="match status" value="1"/>
</dbReference>
<dbReference type="GO" id="GO:0055085">
    <property type="term" value="P:transmembrane transport"/>
    <property type="evidence" value="ECO:0007669"/>
    <property type="project" value="InterPro"/>
</dbReference>
<feature type="transmembrane region" description="Helical" evidence="6">
    <location>
        <begin position="96"/>
        <end position="119"/>
    </location>
</feature>
<feature type="transmembrane region" description="Helical" evidence="6">
    <location>
        <begin position="12"/>
        <end position="34"/>
    </location>
</feature>
<protein>
    <recommendedName>
        <fullName evidence="7">Amino acid permease/ SLC12A domain-containing protein</fullName>
    </recommendedName>
</protein>
<evidence type="ECO:0000313" key="9">
    <source>
        <dbReference type="Proteomes" id="UP000467488"/>
    </source>
</evidence>
<evidence type="ECO:0000259" key="7">
    <source>
        <dbReference type="Pfam" id="PF00324"/>
    </source>
</evidence>
<keyword evidence="2" id="KW-0813">Transport</keyword>
<evidence type="ECO:0000256" key="1">
    <source>
        <dbReference type="ARBA" id="ARBA00004651"/>
    </source>
</evidence>
<evidence type="ECO:0000313" key="8">
    <source>
        <dbReference type="EMBL" id="BBU79428.1"/>
    </source>
</evidence>
<evidence type="ECO:0000256" key="5">
    <source>
        <dbReference type="ARBA" id="ARBA00023136"/>
    </source>
</evidence>
<dbReference type="GO" id="GO:0006865">
    <property type="term" value="P:amino acid transport"/>
    <property type="evidence" value="ECO:0007669"/>
    <property type="project" value="InterPro"/>
</dbReference>
<sequence length="185" mass="21040">MADNKPELQRGLEARHIELIALGGTIGVGLFMGAASTLKWAGPSVLLAYIIAGLFVFFIMRSMGEMLFLEPVTGSFAVYAHRYMSPFFGYLTAWSYWFMWMAVGISEITAIGVYVQFWFPEMAQWIPALIASGAGGVGESGCGEVVRRNRVLVRDDQSHHDYRDDCHWPGRDFLWLWQWRAVDWF</sequence>
<keyword evidence="4 6" id="KW-1133">Transmembrane helix</keyword>
<dbReference type="Pfam" id="PF00324">
    <property type="entry name" value="AA_permease"/>
    <property type="match status" value="1"/>
</dbReference>
<gene>
    <name evidence="8" type="ORF">EIMP300_08280</name>
</gene>
<feature type="transmembrane region" description="Helical" evidence="6">
    <location>
        <begin position="67"/>
        <end position="84"/>
    </location>
</feature>
<dbReference type="Proteomes" id="UP000467488">
    <property type="component" value="Chromosome"/>
</dbReference>
<keyword evidence="3 6" id="KW-0812">Transmembrane</keyword>
<accession>A0A8S0FHG4</accession>
<dbReference type="PROSITE" id="PS00218">
    <property type="entry name" value="AMINO_ACID_PERMEASE_1"/>
    <property type="match status" value="1"/>
</dbReference>
<evidence type="ECO:0000256" key="2">
    <source>
        <dbReference type="ARBA" id="ARBA00022448"/>
    </source>
</evidence>
<dbReference type="InterPro" id="IPR004841">
    <property type="entry name" value="AA-permease/SLC12A_dom"/>
</dbReference>
<comment type="subcellular location">
    <subcellularLocation>
        <location evidence="1">Cell membrane</location>
        <topology evidence="1">Multi-pass membrane protein</topology>
    </subcellularLocation>
</comment>
<evidence type="ECO:0000256" key="4">
    <source>
        <dbReference type="ARBA" id="ARBA00022989"/>
    </source>
</evidence>
<evidence type="ECO:0000256" key="6">
    <source>
        <dbReference type="SAM" id="Phobius"/>
    </source>
</evidence>
<feature type="transmembrane region" description="Helical" evidence="6">
    <location>
        <begin position="40"/>
        <end position="60"/>
    </location>
</feature>
<organism evidence="8 9">
    <name type="scientific">Escherichia coli</name>
    <dbReference type="NCBI Taxonomy" id="562"/>
    <lineage>
        <taxon>Bacteria</taxon>
        <taxon>Pseudomonadati</taxon>
        <taxon>Pseudomonadota</taxon>
        <taxon>Gammaproteobacteria</taxon>
        <taxon>Enterobacterales</taxon>
        <taxon>Enterobacteriaceae</taxon>
        <taxon>Escherichia</taxon>
    </lineage>
</organism>
<dbReference type="PANTHER" id="PTHR43495:SF7">
    <property type="entry name" value="TRANSPORT PROTEIN YIFK-RELATED"/>
    <property type="match status" value="1"/>
</dbReference>
<dbReference type="AlphaFoldDB" id="A0A8S0FHG4"/>
<feature type="domain" description="Amino acid permease/ SLC12A" evidence="7">
    <location>
        <begin position="16"/>
        <end position="132"/>
    </location>
</feature>
<reference evidence="8 9" key="1">
    <citation type="submission" date="2020-01" db="EMBL/GenBank/DDBJ databases">
        <title>Dynamics of blaIMP-6 dissemination in carbapenem resistant Enterobacteriacea isolated from regional surveillance in Osaka, Japan.</title>
        <authorList>
            <person name="Abe R."/>
            <person name="Akeda Y."/>
            <person name="Sugawara Y."/>
            <person name="Yamamoto N."/>
            <person name="Tomono K."/>
            <person name="Takeuchi D."/>
            <person name="Kawahara R."/>
            <person name="Hamada S."/>
        </authorList>
    </citation>
    <scope>NUCLEOTIDE SEQUENCE [LARGE SCALE GENOMIC DNA]</scope>
    <source>
        <strain evidence="8 9">E300</strain>
    </source>
</reference>
<name>A0A8S0FHG4_ECOLX</name>
<keyword evidence="5 6" id="KW-0472">Membrane</keyword>